<reference evidence="1 2" key="1">
    <citation type="journal article" date="2016" name="Nat. Commun.">
        <title>Ectomycorrhizal ecology is imprinted in the genome of the dominant symbiotic fungus Cenococcum geophilum.</title>
        <authorList>
            <consortium name="DOE Joint Genome Institute"/>
            <person name="Peter M."/>
            <person name="Kohler A."/>
            <person name="Ohm R.A."/>
            <person name="Kuo A."/>
            <person name="Krutzmann J."/>
            <person name="Morin E."/>
            <person name="Arend M."/>
            <person name="Barry K.W."/>
            <person name="Binder M."/>
            <person name="Choi C."/>
            <person name="Clum A."/>
            <person name="Copeland A."/>
            <person name="Grisel N."/>
            <person name="Haridas S."/>
            <person name="Kipfer T."/>
            <person name="LaButti K."/>
            <person name="Lindquist E."/>
            <person name="Lipzen A."/>
            <person name="Maire R."/>
            <person name="Meier B."/>
            <person name="Mihaltcheva S."/>
            <person name="Molinier V."/>
            <person name="Murat C."/>
            <person name="Poggeler S."/>
            <person name="Quandt C.A."/>
            <person name="Sperisen C."/>
            <person name="Tritt A."/>
            <person name="Tisserant E."/>
            <person name="Crous P.W."/>
            <person name="Henrissat B."/>
            <person name="Nehls U."/>
            <person name="Egli S."/>
            <person name="Spatafora J.W."/>
            <person name="Grigoriev I.V."/>
            <person name="Martin F.M."/>
        </authorList>
    </citation>
    <scope>NUCLEOTIDE SEQUENCE [LARGE SCALE GENOMIC DNA]</scope>
    <source>
        <strain evidence="1 2">CBS 207.34</strain>
    </source>
</reference>
<evidence type="ECO:0000313" key="2">
    <source>
        <dbReference type="Proteomes" id="UP000250140"/>
    </source>
</evidence>
<protein>
    <submittedName>
        <fullName evidence="1">Uncharacterized protein</fullName>
    </submittedName>
</protein>
<accession>A0A8E2EUI6</accession>
<dbReference type="EMBL" id="KV750421">
    <property type="protein sequence ID" value="OCL04841.1"/>
    <property type="molecule type" value="Genomic_DNA"/>
</dbReference>
<organism evidence="1 2">
    <name type="scientific">Glonium stellatum</name>
    <dbReference type="NCBI Taxonomy" id="574774"/>
    <lineage>
        <taxon>Eukaryota</taxon>
        <taxon>Fungi</taxon>
        <taxon>Dikarya</taxon>
        <taxon>Ascomycota</taxon>
        <taxon>Pezizomycotina</taxon>
        <taxon>Dothideomycetes</taxon>
        <taxon>Pleosporomycetidae</taxon>
        <taxon>Gloniales</taxon>
        <taxon>Gloniaceae</taxon>
        <taxon>Glonium</taxon>
    </lineage>
</organism>
<name>A0A8E2EUI6_9PEZI</name>
<gene>
    <name evidence="1" type="ORF">AOQ84DRAFT_367151</name>
</gene>
<proteinExistence type="predicted"/>
<dbReference type="AlphaFoldDB" id="A0A8E2EUI6"/>
<sequence length="112" mass="12630">MFELFLADCPVSEYSDAVGTWVAAAFVLMAAATIEYHKAWMNYVLAVMSAAGRIIKCFKKDHKRGQGQHFTPGLQEMTKKFFAIYASPFIHACCSIHQELQTAKMTLKMFVL</sequence>
<dbReference type="Proteomes" id="UP000250140">
    <property type="component" value="Unassembled WGS sequence"/>
</dbReference>
<evidence type="ECO:0000313" key="1">
    <source>
        <dbReference type="EMBL" id="OCL04841.1"/>
    </source>
</evidence>
<keyword evidence="2" id="KW-1185">Reference proteome</keyword>